<name>A0A228IAQ3_9BURK</name>
<dbReference type="EMBL" id="NKFA01000010">
    <property type="protein sequence ID" value="OXI39477.1"/>
    <property type="molecule type" value="Genomic_DNA"/>
</dbReference>
<protein>
    <recommendedName>
        <fullName evidence="3">ABC transporter substrate-binding protein</fullName>
    </recommendedName>
</protein>
<dbReference type="GO" id="GO:0015689">
    <property type="term" value="P:molybdate ion transport"/>
    <property type="evidence" value="ECO:0007669"/>
    <property type="project" value="TreeGrafter"/>
</dbReference>
<dbReference type="PANTHER" id="PTHR30632">
    <property type="entry name" value="MOLYBDATE-BINDING PERIPLASMIC PROTEIN"/>
    <property type="match status" value="1"/>
</dbReference>
<dbReference type="PANTHER" id="PTHR30632:SF11">
    <property type="entry name" value="BLR4797 PROTEIN"/>
    <property type="match status" value="1"/>
</dbReference>
<dbReference type="Gene3D" id="3.40.190.10">
    <property type="entry name" value="Periplasmic binding protein-like II"/>
    <property type="match status" value="2"/>
</dbReference>
<dbReference type="GO" id="GO:0030973">
    <property type="term" value="F:molybdate ion binding"/>
    <property type="evidence" value="ECO:0007669"/>
    <property type="project" value="TreeGrafter"/>
</dbReference>
<dbReference type="InterPro" id="IPR050682">
    <property type="entry name" value="ModA/WtpA"/>
</dbReference>
<evidence type="ECO:0008006" key="3">
    <source>
        <dbReference type="Google" id="ProtNLM"/>
    </source>
</evidence>
<dbReference type="OrthoDB" id="8216219at2"/>
<reference evidence="2" key="1">
    <citation type="submission" date="2017-06" db="EMBL/GenBank/DDBJ databases">
        <authorList>
            <person name="LiPuma J."/>
            <person name="Spilker T."/>
        </authorList>
    </citation>
    <scope>NUCLEOTIDE SEQUENCE [LARGE SCALE GENOMIC DNA]</scope>
    <source>
        <strain evidence="2">AU17325</strain>
    </source>
</reference>
<accession>A0A228IAQ3</accession>
<comment type="caution">
    <text evidence="1">The sequence shown here is derived from an EMBL/GenBank/DDBJ whole genome shotgun (WGS) entry which is preliminary data.</text>
</comment>
<dbReference type="Proteomes" id="UP000214600">
    <property type="component" value="Unassembled WGS sequence"/>
</dbReference>
<dbReference type="Pfam" id="PF13531">
    <property type="entry name" value="SBP_bac_11"/>
    <property type="match status" value="1"/>
</dbReference>
<reference evidence="1 2" key="2">
    <citation type="submission" date="2017-08" db="EMBL/GenBank/DDBJ databases">
        <title>WGS of novel Burkholderia cepaca complex species.</title>
        <authorList>
            <person name="Lipuma J."/>
            <person name="Spilker T."/>
        </authorList>
    </citation>
    <scope>NUCLEOTIDE SEQUENCE [LARGE SCALE GENOMIC DNA]</scope>
    <source>
        <strain evidence="1 2">AU17325</strain>
    </source>
</reference>
<organism evidence="1 2">
    <name type="scientific">Burkholderia aenigmatica</name>
    <dbReference type="NCBI Taxonomy" id="2015348"/>
    <lineage>
        <taxon>Bacteria</taxon>
        <taxon>Pseudomonadati</taxon>
        <taxon>Pseudomonadota</taxon>
        <taxon>Betaproteobacteria</taxon>
        <taxon>Burkholderiales</taxon>
        <taxon>Burkholderiaceae</taxon>
        <taxon>Burkholderia</taxon>
        <taxon>Burkholderia cepacia complex</taxon>
    </lineage>
</organism>
<dbReference type="AlphaFoldDB" id="A0A228IAQ3"/>
<dbReference type="RefSeq" id="WP_089452705.1">
    <property type="nucleotide sequence ID" value="NZ_NKFA01000010.1"/>
</dbReference>
<dbReference type="SUPFAM" id="SSF53850">
    <property type="entry name" value="Periplasmic binding protein-like II"/>
    <property type="match status" value="1"/>
</dbReference>
<sequence>MIIPVLVNVGLAMLLVLSSLGDAHADDLKVFSTPTMKSTLAELAPRFEWLTGHRLVATYDNAATLKRRIEADEPFDIAILLPTQVDDLIQTGKIVSSTRVDVAKAAVGMAMRADQPAPDIGTVDAFTRALTSVRSLSWSPESASGAYLVGLLGRLGIMDTVKAHLVPVPGGDVVAAVAGGQADATVITVPNIVDVPGVRLVGLLPRELQHDTVYTAGIATHTADPRGAKALIDFLQSAEATAVLRKKGLDQPTP</sequence>
<gene>
    <name evidence="1" type="ORF">CFB84_26660</name>
</gene>
<evidence type="ECO:0000313" key="2">
    <source>
        <dbReference type="Proteomes" id="UP000214600"/>
    </source>
</evidence>
<evidence type="ECO:0000313" key="1">
    <source>
        <dbReference type="EMBL" id="OXI39477.1"/>
    </source>
</evidence>
<proteinExistence type="predicted"/>